<protein>
    <submittedName>
        <fullName evidence="1">Uncharacterized protein</fullName>
    </submittedName>
</protein>
<gene>
    <name evidence="1" type="ORF">GSPATT00015036001</name>
</gene>
<dbReference type="RefSeq" id="XP_001447526.1">
    <property type="nucleotide sequence ID" value="XM_001447489.1"/>
</dbReference>
<dbReference type="InParanoid" id="A0DAR2"/>
<keyword evidence="2" id="KW-1185">Reference proteome</keyword>
<dbReference type="GeneID" id="5033311"/>
<accession>A0DAR2</accession>
<sequence>MGVCALTKKESSRKIRKAEVGLILECVTQESQVNESYMTLIGQTQTVFENLLNNKVISRNIGQAEYDFYSKQTEELSLLNTYLQNYYNNYYRIVVSNIKKSKSQIHNPTLSGYENNQKQRKGLVELVDILFIGKINYKQIQRLSQGGLGRKDNTILKLYTPFNEVEHKVNEDGGDDSSRKRNIANL</sequence>
<dbReference type="EMBL" id="CT868352">
    <property type="protein sequence ID" value="CAK80129.1"/>
    <property type="molecule type" value="Genomic_DNA"/>
</dbReference>
<reference evidence="1 2" key="1">
    <citation type="journal article" date="2006" name="Nature">
        <title>Global trends of whole-genome duplications revealed by the ciliate Paramecium tetraurelia.</title>
        <authorList>
            <consortium name="Genoscope"/>
            <person name="Aury J.-M."/>
            <person name="Jaillon O."/>
            <person name="Duret L."/>
            <person name="Noel B."/>
            <person name="Jubin C."/>
            <person name="Porcel B.M."/>
            <person name="Segurens B."/>
            <person name="Daubin V."/>
            <person name="Anthouard V."/>
            <person name="Aiach N."/>
            <person name="Arnaiz O."/>
            <person name="Billaut A."/>
            <person name="Beisson J."/>
            <person name="Blanc I."/>
            <person name="Bouhouche K."/>
            <person name="Camara F."/>
            <person name="Duharcourt S."/>
            <person name="Guigo R."/>
            <person name="Gogendeau D."/>
            <person name="Katinka M."/>
            <person name="Keller A.-M."/>
            <person name="Kissmehl R."/>
            <person name="Klotz C."/>
            <person name="Koll F."/>
            <person name="Le Moue A."/>
            <person name="Lepere C."/>
            <person name="Malinsky S."/>
            <person name="Nowacki M."/>
            <person name="Nowak J.K."/>
            <person name="Plattner H."/>
            <person name="Poulain J."/>
            <person name="Ruiz F."/>
            <person name="Serrano V."/>
            <person name="Zagulski M."/>
            <person name="Dessen P."/>
            <person name="Betermier M."/>
            <person name="Weissenbach J."/>
            <person name="Scarpelli C."/>
            <person name="Schachter V."/>
            <person name="Sperling L."/>
            <person name="Meyer E."/>
            <person name="Cohen J."/>
            <person name="Wincker P."/>
        </authorList>
    </citation>
    <scope>NUCLEOTIDE SEQUENCE [LARGE SCALE GENOMIC DNA]</scope>
    <source>
        <strain evidence="1 2">Stock d4-2</strain>
    </source>
</reference>
<dbReference type="AlphaFoldDB" id="A0DAR2"/>
<dbReference type="KEGG" id="ptm:GSPATT00015036001"/>
<dbReference type="HOGENOM" id="CLU_1457167_0_0_1"/>
<proteinExistence type="predicted"/>
<evidence type="ECO:0000313" key="1">
    <source>
        <dbReference type="EMBL" id="CAK80129.1"/>
    </source>
</evidence>
<dbReference type="Proteomes" id="UP000000600">
    <property type="component" value="Unassembled WGS sequence"/>
</dbReference>
<evidence type="ECO:0000313" key="2">
    <source>
        <dbReference type="Proteomes" id="UP000000600"/>
    </source>
</evidence>
<name>A0DAR2_PARTE</name>
<organism evidence="1 2">
    <name type="scientific">Paramecium tetraurelia</name>
    <dbReference type="NCBI Taxonomy" id="5888"/>
    <lineage>
        <taxon>Eukaryota</taxon>
        <taxon>Sar</taxon>
        <taxon>Alveolata</taxon>
        <taxon>Ciliophora</taxon>
        <taxon>Intramacronucleata</taxon>
        <taxon>Oligohymenophorea</taxon>
        <taxon>Peniculida</taxon>
        <taxon>Parameciidae</taxon>
        <taxon>Paramecium</taxon>
    </lineage>
</organism>